<feature type="transmembrane region" description="Helical" evidence="1">
    <location>
        <begin position="6"/>
        <end position="25"/>
    </location>
</feature>
<dbReference type="EMBL" id="KP247421">
    <property type="protein sequence ID" value="AKM45827.1"/>
    <property type="molecule type" value="mRNA"/>
</dbReference>
<gene>
    <name evidence="2" type="primary">OBP84a-2</name>
    <name evidence="4" type="synonym">OBP84a.1</name>
</gene>
<dbReference type="CDD" id="cd23992">
    <property type="entry name" value="PBP_GOBP"/>
    <property type="match status" value="1"/>
</dbReference>
<evidence type="ECO:0000256" key="1">
    <source>
        <dbReference type="SAM" id="Phobius"/>
    </source>
</evidence>
<keyword evidence="1" id="KW-1133">Transmembrane helix</keyword>
<protein>
    <submittedName>
        <fullName evidence="2">Odorant binding protein 84a-2</fullName>
    </submittedName>
    <submittedName>
        <fullName evidence="3">Odorant-binding protein</fullName>
    </submittedName>
</protein>
<keyword evidence="1" id="KW-0812">Transmembrane</keyword>
<reference evidence="3" key="1">
    <citation type="submission" date="2014-12" db="EMBL/GenBank/DDBJ databases">
        <title>Identification and expression profile of novel odorant-binding proteins from Bactrocera dorsalis antennal transcriptome.</title>
        <authorList>
            <person name="Liu Z."/>
            <person name="Ding B.-Y."/>
            <person name="Lei Z.-R."/>
            <person name="Wang J.-J."/>
        </authorList>
    </citation>
    <scope>NUCLEOTIDE SEQUENCE</scope>
</reference>
<dbReference type="EMBL" id="MT474738">
    <property type="protein sequence ID" value="QKN21450.1"/>
    <property type="molecule type" value="mRNA"/>
</dbReference>
<dbReference type="AlphaFoldDB" id="A0A0G2UEQ7"/>
<dbReference type="InterPro" id="IPR006170">
    <property type="entry name" value="PBP/GOBP"/>
</dbReference>
<accession>A0A0G2UEQ7</accession>
<dbReference type="SMART" id="SM00708">
    <property type="entry name" value="PhBP"/>
    <property type="match status" value="1"/>
</dbReference>
<reference evidence="4" key="3">
    <citation type="journal article" date="2020" name="Mol. Phylogenet. Evol.">
        <title>Analyses of chemosensory genes provide insight into the evolution of behavioral differences to phytochemicals in Bactrocera species.</title>
        <authorList>
            <person name="Wu Z."/>
            <person name="Cui Y."/>
            <person name="Ma J."/>
            <person name="Qu M."/>
            <person name="Lin J."/>
        </authorList>
    </citation>
    <scope>NUCLEOTIDE SEQUENCE</scope>
</reference>
<name>A0A0G2UEQ7_BACDO</name>
<evidence type="ECO:0000313" key="2">
    <source>
        <dbReference type="EMBL" id="AKI29021.1"/>
    </source>
</evidence>
<organism evidence="2">
    <name type="scientific">Bactrocera dorsalis</name>
    <name type="common">Oriental fruit fly</name>
    <name type="synonym">Dacus dorsalis</name>
    <dbReference type="NCBI Taxonomy" id="27457"/>
    <lineage>
        <taxon>Eukaryota</taxon>
        <taxon>Metazoa</taxon>
        <taxon>Ecdysozoa</taxon>
        <taxon>Arthropoda</taxon>
        <taxon>Hexapoda</taxon>
        <taxon>Insecta</taxon>
        <taxon>Pterygota</taxon>
        <taxon>Neoptera</taxon>
        <taxon>Endopterygota</taxon>
        <taxon>Diptera</taxon>
        <taxon>Brachycera</taxon>
        <taxon>Muscomorpha</taxon>
        <taxon>Tephritoidea</taxon>
        <taxon>Tephritidae</taxon>
        <taxon>Bactrocera</taxon>
        <taxon>Bactrocera</taxon>
    </lineage>
</organism>
<dbReference type="GO" id="GO:0005549">
    <property type="term" value="F:odorant binding"/>
    <property type="evidence" value="ECO:0007669"/>
    <property type="project" value="InterPro"/>
</dbReference>
<evidence type="ECO:0000313" key="3">
    <source>
        <dbReference type="EMBL" id="AKM45827.1"/>
    </source>
</evidence>
<reference evidence="2" key="2">
    <citation type="submission" date="2015-02" db="EMBL/GenBank/DDBJ databases">
        <title>Discovery of Chemosensory Genes in the Oriental Fruit Fly, Bactrocera dorsalis.</title>
        <authorList>
            <person name="Wu Z."/>
            <person name="Zhang H."/>
            <person name="Bin S."/>
            <person name="Wang Z."/>
            <person name="He H."/>
            <person name="Lin J."/>
        </authorList>
    </citation>
    <scope>NUCLEOTIDE SEQUENCE</scope>
</reference>
<dbReference type="Gene3D" id="1.10.238.20">
    <property type="entry name" value="Pheromone/general odorant binding protein domain"/>
    <property type="match status" value="1"/>
</dbReference>
<dbReference type="OrthoDB" id="8184571at2759"/>
<keyword evidence="1" id="KW-0472">Membrane</keyword>
<proteinExistence type="evidence at transcript level"/>
<dbReference type="Pfam" id="PF01395">
    <property type="entry name" value="PBP_GOBP"/>
    <property type="match status" value="1"/>
</dbReference>
<dbReference type="EMBL" id="KP743705">
    <property type="protein sequence ID" value="AKI29021.1"/>
    <property type="molecule type" value="mRNA"/>
</dbReference>
<dbReference type="InterPro" id="IPR036728">
    <property type="entry name" value="PBP_GOBP_sf"/>
</dbReference>
<dbReference type="EMBL" id="MT474623">
    <property type="protein sequence ID" value="QKN21335.1"/>
    <property type="molecule type" value="mRNA"/>
</dbReference>
<evidence type="ECO:0000313" key="4">
    <source>
        <dbReference type="EMBL" id="QKN21335.1"/>
    </source>
</evidence>
<dbReference type="SUPFAM" id="SSF47565">
    <property type="entry name" value="Insect pheromone/odorant-binding proteins"/>
    <property type="match status" value="1"/>
</dbReference>
<dbReference type="SMR" id="A0A0G2UEQ7"/>
<sequence length="170" mass="19043">MSNGNVFVMLPLTIILLYCGIMVSAQDRAKDNGDIFVQHKEQRECVAPIMVQANGSVSSEGMDVAHICNNSFSIPSDYIVQFNRNGDLPEIVDKTGMCFIRCYFEKAGLIKNWQLNKDLIMQTMWPIKADSIAICEPEAKQEMNACVRSYAIAKCLMKRGFQDTCNDTVA</sequence>